<evidence type="ECO:0000313" key="1">
    <source>
        <dbReference type="EMBL" id="RGY74625.1"/>
    </source>
</evidence>
<organism evidence="1 2">
    <name type="scientific">Bifidobacterium pseudocatenulatum</name>
    <dbReference type="NCBI Taxonomy" id="28026"/>
    <lineage>
        <taxon>Bacteria</taxon>
        <taxon>Bacillati</taxon>
        <taxon>Actinomycetota</taxon>
        <taxon>Actinomycetes</taxon>
        <taxon>Bifidobacteriales</taxon>
        <taxon>Bifidobacteriaceae</taxon>
        <taxon>Bifidobacterium</taxon>
    </lineage>
</organism>
<dbReference type="AlphaFoldDB" id="A0A413KAI9"/>
<dbReference type="Proteomes" id="UP000284163">
    <property type="component" value="Unassembled WGS sequence"/>
</dbReference>
<evidence type="ECO:0000313" key="2">
    <source>
        <dbReference type="Proteomes" id="UP000284163"/>
    </source>
</evidence>
<name>A0A413KAI9_BIFPS</name>
<sequence length="105" mass="11331">VSPPANVAAAASRANAFRLLSLEPNVPSPFRDHLQIPVPPREEGTVGRERARLEDTTRAGVKNLRYRVVSVIHLLCAHGVGRVGLDIFPEGCGYGKGTPKGPLRR</sequence>
<dbReference type="EMBL" id="QSDK01000028">
    <property type="protein sequence ID" value="RGY74625.1"/>
    <property type="molecule type" value="Genomic_DNA"/>
</dbReference>
<gene>
    <name evidence="1" type="ORF">DXA22_10050</name>
</gene>
<feature type="non-terminal residue" evidence="1">
    <location>
        <position position="1"/>
    </location>
</feature>
<proteinExistence type="predicted"/>
<comment type="caution">
    <text evidence="1">The sequence shown here is derived from an EMBL/GenBank/DDBJ whole genome shotgun (WGS) entry which is preliminary data.</text>
</comment>
<accession>A0A413KAI9</accession>
<protein>
    <submittedName>
        <fullName evidence="1">Uncharacterized protein</fullName>
    </submittedName>
</protein>
<reference evidence="1 2" key="1">
    <citation type="submission" date="2018-08" db="EMBL/GenBank/DDBJ databases">
        <title>A genome reference for cultivated species of the human gut microbiota.</title>
        <authorList>
            <person name="Zou Y."/>
            <person name="Xue W."/>
            <person name="Luo G."/>
        </authorList>
    </citation>
    <scope>NUCLEOTIDE SEQUENCE [LARGE SCALE GENOMIC DNA]</scope>
    <source>
        <strain evidence="1 2">CF01-1</strain>
    </source>
</reference>